<dbReference type="GO" id="GO:0016491">
    <property type="term" value="F:oxidoreductase activity"/>
    <property type="evidence" value="ECO:0007669"/>
    <property type="project" value="InterPro"/>
</dbReference>
<organism evidence="2 3">
    <name type="scientific">Hyaloscypha bicolor E</name>
    <dbReference type="NCBI Taxonomy" id="1095630"/>
    <lineage>
        <taxon>Eukaryota</taxon>
        <taxon>Fungi</taxon>
        <taxon>Dikarya</taxon>
        <taxon>Ascomycota</taxon>
        <taxon>Pezizomycotina</taxon>
        <taxon>Leotiomycetes</taxon>
        <taxon>Helotiales</taxon>
        <taxon>Hyaloscyphaceae</taxon>
        <taxon>Hyaloscypha</taxon>
        <taxon>Hyaloscypha bicolor</taxon>
    </lineage>
</organism>
<keyword evidence="3" id="KW-1185">Reference proteome</keyword>
<dbReference type="GeneID" id="36596927"/>
<dbReference type="EMBL" id="KZ613856">
    <property type="protein sequence ID" value="PMD55146.1"/>
    <property type="molecule type" value="Genomic_DNA"/>
</dbReference>
<dbReference type="PANTHER" id="PTHR34598">
    <property type="entry name" value="BLL6449 PROTEIN"/>
    <property type="match status" value="1"/>
</dbReference>
<comment type="similarity">
    <text evidence="1">Belongs to the asaB hydroxylase/desaturase family.</text>
</comment>
<protein>
    <submittedName>
        <fullName evidence="2">Uncharacterized protein</fullName>
    </submittedName>
</protein>
<name>A0A2J6SWK7_9HELO</name>
<gene>
    <name evidence="2" type="ORF">K444DRAFT_99151</name>
</gene>
<accession>A0A2J6SWK7</accession>
<dbReference type="InParanoid" id="A0A2J6SWK7"/>
<evidence type="ECO:0000313" key="2">
    <source>
        <dbReference type="EMBL" id="PMD55146.1"/>
    </source>
</evidence>
<dbReference type="Proteomes" id="UP000235371">
    <property type="component" value="Unassembled WGS sequence"/>
</dbReference>
<dbReference type="STRING" id="1095630.A0A2J6SWK7"/>
<dbReference type="NCBIfam" id="NF041278">
    <property type="entry name" value="CmcJ_NvfI_EfuI"/>
    <property type="match status" value="1"/>
</dbReference>
<reference evidence="2 3" key="1">
    <citation type="submission" date="2016-04" db="EMBL/GenBank/DDBJ databases">
        <title>A degradative enzymes factory behind the ericoid mycorrhizal symbiosis.</title>
        <authorList>
            <consortium name="DOE Joint Genome Institute"/>
            <person name="Martino E."/>
            <person name="Morin E."/>
            <person name="Grelet G."/>
            <person name="Kuo A."/>
            <person name="Kohler A."/>
            <person name="Daghino S."/>
            <person name="Barry K."/>
            <person name="Choi C."/>
            <person name="Cichocki N."/>
            <person name="Clum A."/>
            <person name="Copeland A."/>
            <person name="Hainaut M."/>
            <person name="Haridas S."/>
            <person name="Labutti K."/>
            <person name="Lindquist E."/>
            <person name="Lipzen A."/>
            <person name="Khouja H.-R."/>
            <person name="Murat C."/>
            <person name="Ohm R."/>
            <person name="Olson A."/>
            <person name="Spatafora J."/>
            <person name="Veneault-Fourrey C."/>
            <person name="Henrissat B."/>
            <person name="Grigoriev I."/>
            <person name="Martin F."/>
            <person name="Perotto S."/>
        </authorList>
    </citation>
    <scope>NUCLEOTIDE SEQUENCE [LARGE SCALE GENOMIC DNA]</scope>
    <source>
        <strain evidence="2 3">E</strain>
    </source>
</reference>
<dbReference type="InterPro" id="IPR044053">
    <property type="entry name" value="AsaB-like"/>
</dbReference>
<proteinExistence type="inferred from homology"/>
<dbReference type="OrthoDB" id="412788at2759"/>
<dbReference type="AlphaFoldDB" id="A0A2J6SWK7"/>
<evidence type="ECO:0000256" key="1">
    <source>
        <dbReference type="ARBA" id="ARBA00023604"/>
    </source>
</evidence>
<sequence>MSMDVHLLMNQQSDTIWYLDPEARVGDTKHEPSETRDLHQPWRSYWPPKCEKTMQTWLHSEFPEVLSWRFDHRQPFDRPWRNWTRSARALEERAVGLPCRPTRRPAVSAQNLGASSDVDDLIKDAKLHAADLSIFHFLIPLNLYNTEKPYLSRLPSGTKLPRTNIVTQSHFLKVFDVSGHESDFTLERSGFHYAKSPIHMDQWNDFSVCSEYIPKVEEWLVKHLKCAGAFIYAYNFRGKDSADSKNKTTKTPFLRAHCDATAASCFKRLQLYFPHQAQNLMKERVRFLNIWRPISIPVQDCPLAMCDFRSVDTKDLIPADIIFPHYQDEAYEVLSNPDQRWFYKKGMEWDDVLLFKLGDNSPDEAPLCPHSAFMDPSVPKDAPSRVSIEVRSIVFG</sequence>
<dbReference type="PANTHER" id="PTHR34598:SF3">
    <property type="entry name" value="OXIDOREDUCTASE AN1597"/>
    <property type="match status" value="1"/>
</dbReference>
<dbReference type="RefSeq" id="XP_024732050.1">
    <property type="nucleotide sequence ID" value="XM_024888851.1"/>
</dbReference>
<evidence type="ECO:0000313" key="3">
    <source>
        <dbReference type="Proteomes" id="UP000235371"/>
    </source>
</evidence>